<dbReference type="SUPFAM" id="SSF47676">
    <property type="entry name" value="Conserved domain common to transcription factors TFIIS, elongin A, CRSP70"/>
    <property type="match status" value="1"/>
</dbReference>
<evidence type="ECO:0000259" key="5">
    <source>
        <dbReference type="PROSITE" id="PS51319"/>
    </source>
</evidence>
<keyword evidence="2 3" id="KW-0539">Nucleus</keyword>
<dbReference type="InterPro" id="IPR044790">
    <property type="entry name" value="MD26C-like"/>
</dbReference>
<reference evidence="6" key="1">
    <citation type="submission" date="2018-02" db="EMBL/GenBank/DDBJ databases">
        <title>Rhizophora mucronata_Transcriptome.</title>
        <authorList>
            <person name="Meera S.P."/>
            <person name="Sreeshan A."/>
            <person name="Augustine A."/>
        </authorList>
    </citation>
    <scope>NUCLEOTIDE SEQUENCE</scope>
    <source>
        <tissue evidence="6">Leaf</tissue>
    </source>
</reference>
<organism evidence="6">
    <name type="scientific">Rhizophora mucronata</name>
    <name type="common">Asiatic mangrove</name>
    <dbReference type="NCBI Taxonomy" id="61149"/>
    <lineage>
        <taxon>Eukaryota</taxon>
        <taxon>Viridiplantae</taxon>
        <taxon>Streptophyta</taxon>
        <taxon>Embryophyta</taxon>
        <taxon>Tracheophyta</taxon>
        <taxon>Spermatophyta</taxon>
        <taxon>Magnoliopsida</taxon>
        <taxon>eudicotyledons</taxon>
        <taxon>Gunneridae</taxon>
        <taxon>Pentapetalae</taxon>
        <taxon>rosids</taxon>
        <taxon>fabids</taxon>
        <taxon>Malpighiales</taxon>
        <taxon>Rhizophoraceae</taxon>
        <taxon>Rhizophora</taxon>
    </lineage>
</organism>
<protein>
    <submittedName>
        <fullName evidence="6">Putative mediator of RNA polymerase II transcription subunit 26c isoform X1</fullName>
    </submittedName>
</protein>
<proteinExistence type="predicted"/>
<dbReference type="EMBL" id="GGEC01014347">
    <property type="protein sequence ID" value="MBW94830.1"/>
    <property type="molecule type" value="Transcribed_RNA"/>
</dbReference>
<dbReference type="Gene3D" id="1.20.930.10">
    <property type="entry name" value="Conserved domain common to transcription factors TFIIS, elongin A, CRSP70"/>
    <property type="match status" value="1"/>
</dbReference>
<feature type="compositionally biased region" description="Acidic residues" evidence="4">
    <location>
        <begin position="1"/>
        <end position="18"/>
    </location>
</feature>
<dbReference type="InterPro" id="IPR017923">
    <property type="entry name" value="TFIIS_N"/>
</dbReference>
<dbReference type="InterPro" id="IPR035441">
    <property type="entry name" value="TFIIS/LEDGF_dom_sf"/>
</dbReference>
<name>A0A2P2JMY1_RHIMU</name>
<evidence type="ECO:0000256" key="1">
    <source>
        <dbReference type="ARBA" id="ARBA00004123"/>
    </source>
</evidence>
<dbReference type="AlphaFoldDB" id="A0A2P2JMY1"/>
<dbReference type="PROSITE" id="PS51319">
    <property type="entry name" value="TFIIS_N"/>
    <property type="match status" value="1"/>
</dbReference>
<comment type="subcellular location">
    <subcellularLocation>
        <location evidence="1 3">Nucleus</location>
    </subcellularLocation>
</comment>
<evidence type="ECO:0000256" key="3">
    <source>
        <dbReference type="PROSITE-ProRule" id="PRU00649"/>
    </source>
</evidence>
<feature type="region of interest" description="Disordered" evidence="4">
    <location>
        <begin position="1"/>
        <end position="25"/>
    </location>
</feature>
<dbReference type="SMART" id="SM00509">
    <property type="entry name" value="TFS2N"/>
    <property type="match status" value="1"/>
</dbReference>
<dbReference type="Pfam" id="PF08711">
    <property type="entry name" value="Med26"/>
    <property type="match status" value="1"/>
</dbReference>
<dbReference type="CDD" id="cd00183">
    <property type="entry name" value="TFIIS_I"/>
    <property type="match status" value="1"/>
</dbReference>
<sequence length="125" mass="14749">MSSHGDDDDDNENEESNDGLDPYAGLFDDEQKKVLEIKHLLEDPDQTEDSLVDLLQNLADMDITFQELKETDIGRHVNRLRKHTSNDVRRLVKQLVRCWRTRVTENWIFFFSLLILFSEQCKCSY</sequence>
<evidence type="ECO:0000313" key="6">
    <source>
        <dbReference type="EMBL" id="MBW94830.1"/>
    </source>
</evidence>
<feature type="domain" description="TFIIS N-terminal" evidence="5">
    <location>
        <begin position="29"/>
        <end position="106"/>
    </location>
</feature>
<accession>A0A2P2JMY1</accession>
<dbReference type="PANTHER" id="PTHR47210:SF1">
    <property type="entry name" value="MEDIATOR OF RNA POLYMERASE II TRANSCRIPTION SUBUNIT 26C-RELATED"/>
    <property type="match status" value="1"/>
</dbReference>
<dbReference type="GO" id="GO:0005634">
    <property type="term" value="C:nucleus"/>
    <property type="evidence" value="ECO:0007669"/>
    <property type="project" value="UniProtKB-SubCell"/>
</dbReference>
<dbReference type="PANTHER" id="PTHR47210">
    <property type="entry name" value="MEDIATOR OF RNA POLYMERASE II TRANSCRIPTION SUBUNIT 26C-RELATED"/>
    <property type="match status" value="1"/>
</dbReference>
<dbReference type="InterPro" id="IPR003617">
    <property type="entry name" value="TFIIS/CRSP70_N_sub"/>
</dbReference>
<evidence type="ECO:0000256" key="2">
    <source>
        <dbReference type="ARBA" id="ARBA00023242"/>
    </source>
</evidence>
<evidence type="ECO:0000256" key="4">
    <source>
        <dbReference type="SAM" id="MobiDB-lite"/>
    </source>
</evidence>